<dbReference type="Pfam" id="PF19860">
    <property type="entry name" value="DUF6334"/>
    <property type="match status" value="1"/>
</dbReference>
<protein>
    <submittedName>
        <fullName evidence="1">Uncharacterized protein</fullName>
    </submittedName>
</protein>
<name>A0A2T5Y7M2_9BACT</name>
<gene>
    <name evidence="1" type="ORF">C8N40_114101</name>
</gene>
<organism evidence="1 2">
    <name type="scientific">Pontibacter mucosus</name>
    <dbReference type="NCBI Taxonomy" id="1649266"/>
    <lineage>
        <taxon>Bacteria</taxon>
        <taxon>Pseudomonadati</taxon>
        <taxon>Bacteroidota</taxon>
        <taxon>Cytophagia</taxon>
        <taxon>Cytophagales</taxon>
        <taxon>Hymenobacteraceae</taxon>
        <taxon>Pontibacter</taxon>
    </lineage>
</organism>
<keyword evidence="2" id="KW-1185">Reference proteome</keyword>
<comment type="caution">
    <text evidence="1">The sequence shown here is derived from an EMBL/GenBank/DDBJ whole genome shotgun (WGS) entry which is preliminary data.</text>
</comment>
<evidence type="ECO:0000313" key="1">
    <source>
        <dbReference type="EMBL" id="PTX12303.1"/>
    </source>
</evidence>
<dbReference type="AlphaFoldDB" id="A0A2T5Y7M2"/>
<accession>A0A2T5Y7M2</accession>
<evidence type="ECO:0000313" key="2">
    <source>
        <dbReference type="Proteomes" id="UP000244225"/>
    </source>
</evidence>
<reference evidence="1 2" key="1">
    <citation type="submission" date="2018-04" db="EMBL/GenBank/DDBJ databases">
        <title>Genomic Encyclopedia of Archaeal and Bacterial Type Strains, Phase II (KMG-II): from individual species to whole genera.</title>
        <authorList>
            <person name="Goeker M."/>
        </authorList>
    </citation>
    <scope>NUCLEOTIDE SEQUENCE [LARGE SCALE GENOMIC DNA]</scope>
    <source>
        <strain evidence="1 2">DSM 100162</strain>
    </source>
</reference>
<dbReference type="InterPro" id="IPR046297">
    <property type="entry name" value="DUF6334"/>
</dbReference>
<proteinExistence type="predicted"/>
<dbReference type="EMBL" id="QBKI01000014">
    <property type="protein sequence ID" value="PTX12303.1"/>
    <property type="molecule type" value="Genomic_DNA"/>
</dbReference>
<sequence>MNTVEYNPIDLELLPGEVVLEAFALHELEFGWLQQVVFRLEEVWLVVGVNEDTDEIILSILPELDVRAMEQQYSFTQIANQRKTIGWLWRMTNQYGYEDGFQLAFDDEEGTNVQLLAEASQLKLTIFQRYR</sequence>
<dbReference type="Proteomes" id="UP000244225">
    <property type="component" value="Unassembled WGS sequence"/>
</dbReference>